<dbReference type="Proteomes" id="UP000050488">
    <property type="component" value="Unassembled WGS sequence"/>
</dbReference>
<feature type="chain" id="PRO_5038521639" description="LppP/LprE lipoprotein" evidence="7">
    <location>
        <begin position="22"/>
        <end position="388"/>
    </location>
</feature>
<evidence type="ECO:0000256" key="4">
    <source>
        <dbReference type="ARBA" id="ARBA00023139"/>
    </source>
</evidence>
<keyword evidence="4" id="KW-0564">Palmitate</keyword>
<gene>
    <name evidence="8" type="ORF">Clow_02063</name>
</gene>
<evidence type="ECO:0008006" key="10">
    <source>
        <dbReference type="Google" id="ProtNLM"/>
    </source>
</evidence>
<evidence type="ECO:0000256" key="2">
    <source>
        <dbReference type="ARBA" id="ARBA00022729"/>
    </source>
</evidence>
<evidence type="ECO:0000256" key="3">
    <source>
        <dbReference type="ARBA" id="ARBA00023136"/>
    </source>
</evidence>
<evidence type="ECO:0000256" key="6">
    <source>
        <dbReference type="SAM" id="MobiDB-lite"/>
    </source>
</evidence>
<dbReference type="OrthoDB" id="4402136at2"/>
<dbReference type="PATRIC" id="fig|1544413.3.peg.2067"/>
<sequence length="388" mass="41555">MKLRPLRFSALVCTTALVLSACGNSEETIDATPAPSSPSAASATSATKAASTTTAAPTTTEKPTKEASKPKNCRSIMLSDTNLLPVLASRTVPLVAGGGQTGASAHLGEVANNQFDPCKNLSWVAFAGSFEGAETPQVFNTLVFFHKDELITTPLPAEVRSIIDVTRRSDSELEITSGRPDPDAPEGEERLIESVSTVLYKDGGLTITSADPEDPLAHPTAQLDLTSPAPDTQGRLYLQGNVYKDAYDQEITSAEGSSQDAVLIDVDRSLSVYCVVQGQPLCQAADINKADWIPGSTNDAGTAVFQQDAEYHANQIRMASADPLRIEAVEEQLEGYTTVADVNRGKKVLFDGYIFDTTHDGEVRIYDSEDADSAIWFNTKEYGVRKRG</sequence>
<evidence type="ECO:0000313" key="9">
    <source>
        <dbReference type="Proteomes" id="UP000050488"/>
    </source>
</evidence>
<comment type="caution">
    <text evidence="8">The sequence shown here is derived from an EMBL/GenBank/DDBJ whole genome shotgun (WGS) entry which is preliminary data.</text>
</comment>
<keyword evidence="5" id="KW-0449">Lipoprotein</keyword>
<evidence type="ECO:0000313" key="8">
    <source>
        <dbReference type="EMBL" id="KQB84803.1"/>
    </source>
</evidence>
<dbReference type="EMBL" id="LKEV01000007">
    <property type="protein sequence ID" value="KQB84803.1"/>
    <property type="molecule type" value="Genomic_DNA"/>
</dbReference>
<dbReference type="InterPro" id="IPR025971">
    <property type="entry name" value="LppP/LprE"/>
</dbReference>
<reference evidence="8 9" key="1">
    <citation type="submission" date="2015-10" db="EMBL/GenBank/DDBJ databases">
        <title>Corynebacteirum lowii and Corynebacterium oculi species nova, derived from human clinical disease and and emended description of Corynebacterium mastiditis.</title>
        <authorList>
            <person name="Bernard K."/>
            <person name="Pacheco A.L."/>
            <person name="Mcdougall C."/>
            <person name="Burtx T."/>
            <person name="Weibe D."/>
            <person name="Tyler S."/>
            <person name="Olson A.B."/>
            <person name="Cnockaert M."/>
            <person name="Eguchi H."/>
            <person name="Kuwahara T."/>
            <person name="Nakayama-Imaohji H."/>
            <person name="Boudewijins M."/>
            <person name="Van Hoecke F."/>
            <person name="Bernier A.-M."/>
            <person name="Vandamme P."/>
        </authorList>
    </citation>
    <scope>NUCLEOTIDE SEQUENCE [LARGE SCALE GENOMIC DNA]</scope>
    <source>
        <strain evidence="8 9">NML 130206</strain>
    </source>
</reference>
<name>A0A0Q0TZS6_9CORY</name>
<keyword evidence="2 7" id="KW-0732">Signal</keyword>
<dbReference type="PROSITE" id="PS51257">
    <property type="entry name" value="PROKAR_LIPOPROTEIN"/>
    <property type="match status" value="1"/>
</dbReference>
<evidence type="ECO:0000256" key="7">
    <source>
        <dbReference type="SAM" id="SignalP"/>
    </source>
</evidence>
<feature type="compositionally biased region" description="Low complexity" evidence="6">
    <location>
        <begin position="31"/>
        <end position="61"/>
    </location>
</feature>
<evidence type="ECO:0000256" key="1">
    <source>
        <dbReference type="ARBA" id="ARBA00022475"/>
    </source>
</evidence>
<dbReference type="Pfam" id="PF14041">
    <property type="entry name" value="Lipoprotein_21"/>
    <property type="match status" value="1"/>
</dbReference>
<feature type="signal peptide" evidence="7">
    <location>
        <begin position="1"/>
        <end position="21"/>
    </location>
</feature>
<dbReference type="RefSeq" id="WP_055178784.1">
    <property type="nucleotide sequence ID" value="NZ_JAUSQY010000001.1"/>
</dbReference>
<organism evidence="8 9">
    <name type="scientific">Corynebacterium lowii</name>
    <dbReference type="NCBI Taxonomy" id="1544413"/>
    <lineage>
        <taxon>Bacteria</taxon>
        <taxon>Bacillati</taxon>
        <taxon>Actinomycetota</taxon>
        <taxon>Actinomycetes</taxon>
        <taxon>Mycobacteriales</taxon>
        <taxon>Corynebacteriaceae</taxon>
        <taxon>Corynebacterium</taxon>
    </lineage>
</organism>
<keyword evidence="3" id="KW-0472">Membrane</keyword>
<keyword evidence="9" id="KW-1185">Reference proteome</keyword>
<accession>A0A0Q0TZS6</accession>
<feature type="region of interest" description="Disordered" evidence="6">
    <location>
        <begin position="28"/>
        <end position="72"/>
    </location>
</feature>
<protein>
    <recommendedName>
        <fullName evidence="10">LppP/LprE lipoprotein</fullName>
    </recommendedName>
</protein>
<evidence type="ECO:0000256" key="5">
    <source>
        <dbReference type="ARBA" id="ARBA00023288"/>
    </source>
</evidence>
<proteinExistence type="predicted"/>
<keyword evidence="1" id="KW-1003">Cell membrane</keyword>
<dbReference type="AlphaFoldDB" id="A0A0Q0TZS6"/>